<accession>A0A3B0WQG8</accession>
<gene>
    <name evidence="1" type="ORF">MNBD_GAMMA07-1700</name>
</gene>
<evidence type="ECO:0008006" key="2">
    <source>
        <dbReference type="Google" id="ProtNLM"/>
    </source>
</evidence>
<name>A0A3B0WQG8_9ZZZZ</name>
<evidence type="ECO:0000313" key="1">
    <source>
        <dbReference type="EMBL" id="VAW57581.1"/>
    </source>
</evidence>
<dbReference type="EMBL" id="UOFF01000422">
    <property type="protein sequence ID" value="VAW57581.1"/>
    <property type="molecule type" value="Genomic_DNA"/>
</dbReference>
<protein>
    <recommendedName>
        <fullName evidence="2">TIGR03016 family PEP-CTERM system-associated outer membrane protein</fullName>
    </recommendedName>
</protein>
<sequence>MLYFKKFIIICTVFIYFDNVNAADVNYGISTTVSTFSNINRLTINSQSEKSLTLTPFISIVEDTSLLRLDLNARSNLINFESSLNGDRNVSNLSSSALWRIYPGQFEWFISDVFTQTAIDPLLANGLSNRQDVNVFDTGPNFLFRIKARNTIRVEPRIQNTIFENPGADNIRFILRTIYDYNLNSYINFTMNYNFEKIDVDNQAFNPATNQVNDFDSLRNDVFITANYRRASDIYDVELGFTKLGFGDNTVQDKNVFRFGFSLTRQFNRLSNIRFLLNRSLDDVSRNLTNTLAVNGNVTAVNAANTDFFLNENLRVIYNTNYFAWNFTAETFFNSLDYVQQTVLSRNQSGVLLDTVINLSARSSLSLGLEYRNSDFDTVVRDDSETLYSLIYNYQLRRNFSLSLQAINQDRSSTGANLSFEDTRFFISLTYNSG</sequence>
<organism evidence="1">
    <name type="scientific">hydrothermal vent metagenome</name>
    <dbReference type="NCBI Taxonomy" id="652676"/>
    <lineage>
        <taxon>unclassified sequences</taxon>
        <taxon>metagenomes</taxon>
        <taxon>ecological metagenomes</taxon>
    </lineage>
</organism>
<reference evidence="1" key="1">
    <citation type="submission" date="2018-06" db="EMBL/GenBank/DDBJ databases">
        <authorList>
            <person name="Zhirakovskaya E."/>
        </authorList>
    </citation>
    <scope>NUCLEOTIDE SEQUENCE</scope>
</reference>
<proteinExistence type="predicted"/>
<dbReference type="AlphaFoldDB" id="A0A3B0WQG8"/>